<dbReference type="Pfam" id="PF07833">
    <property type="entry name" value="Cu_amine_oxidN1"/>
    <property type="match status" value="1"/>
</dbReference>
<evidence type="ECO:0000313" key="5">
    <source>
        <dbReference type="Proteomes" id="UP000318102"/>
    </source>
</evidence>
<dbReference type="AlphaFoldDB" id="A0A559IP88"/>
<dbReference type="Gene3D" id="3.30.457.10">
    <property type="entry name" value="Copper amine oxidase-like, N-terminal domain"/>
    <property type="match status" value="1"/>
</dbReference>
<feature type="domain" description="Phosphodiester glycosidase" evidence="3">
    <location>
        <begin position="248"/>
        <end position="436"/>
    </location>
</feature>
<evidence type="ECO:0000256" key="1">
    <source>
        <dbReference type="SAM" id="Phobius"/>
    </source>
</evidence>
<dbReference type="InterPro" id="IPR036582">
    <property type="entry name" value="Mao_N_sf"/>
</dbReference>
<comment type="caution">
    <text evidence="4">The sequence shown here is derived from an EMBL/GenBank/DDBJ whole genome shotgun (WGS) entry which is preliminary data.</text>
</comment>
<dbReference type="InterPro" id="IPR018711">
    <property type="entry name" value="NAGPA"/>
</dbReference>
<dbReference type="PANTHER" id="PTHR40446">
    <property type="entry name" value="N-ACETYLGLUCOSAMINE-1-PHOSPHODIESTER ALPHA-N-ACETYLGLUCOSAMINIDASE"/>
    <property type="match status" value="1"/>
</dbReference>
<evidence type="ECO:0000259" key="3">
    <source>
        <dbReference type="Pfam" id="PF09992"/>
    </source>
</evidence>
<name>A0A559IP88_9BACL</name>
<dbReference type="InterPro" id="IPR012854">
    <property type="entry name" value="Cu_amine_oxidase-like_N"/>
</dbReference>
<dbReference type="Pfam" id="PF09992">
    <property type="entry name" value="NAGPA"/>
    <property type="match status" value="1"/>
</dbReference>
<dbReference type="OrthoDB" id="9809781at2"/>
<dbReference type="Gene3D" id="2.60.120.430">
    <property type="entry name" value="Galactose-binding lectin"/>
    <property type="match status" value="1"/>
</dbReference>
<proteinExistence type="predicted"/>
<feature type="domain" description="Copper amine oxidase-like N-terminal" evidence="2">
    <location>
        <begin position="801"/>
        <end position="908"/>
    </location>
</feature>
<gene>
    <name evidence="4" type="ORF">FPZ44_16915</name>
</gene>
<dbReference type="SUPFAM" id="SSF55383">
    <property type="entry name" value="Copper amine oxidase, domain N"/>
    <property type="match status" value="2"/>
</dbReference>
<keyword evidence="5" id="KW-1185">Reference proteome</keyword>
<keyword evidence="1" id="KW-0472">Membrane</keyword>
<feature type="transmembrane region" description="Helical" evidence="1">
    <location>
        <begin position="29"/>
        <end position="52"/>
    </location>
</feature>
<organism evidence="4 5">
    <name type="scientific">Paenibacillus agilis</name>
    <dbReference type="NCBI Taxonomy" id="3020863"/>
    <lineage>
        <taxon>Bacteria</taxon>
        <taxon>Bacillati</taxon>
        <taxon>Bacillota</taxon>
        <taxon>Bacilli</taxon>
        <taxon>Bacillales</taxon>
        <taxon>Paenibacillaceae</taxon>
        <taxon>Paenibacillus</taxon>
    </lineage>
</organism>
<protein>
    <submittedName>
        <fullName evidence="4">Copper amine oxidase</fullName>
    </submittedName>
</protein>
<sequence length="909" mass="98084">MREAATTLGSESKVTEATTQVRTTRRSKWMVFLISTAMLVTMNGVAGLTAYADSQTEDQNQSQQFRANSSMTKMSEEIVTSGVLRQQYKYKSKTNVHVLRADLSNPYVKLDVMTGKDNKLNTHQNVSGMAKENGAVAAVNGDYYDMKREGAPMGAQISEGEMISSPSELIGMYAFGLSKDRKPSIDHYTFDGNVTSNSGATFPLAGINKTTYMMEPDNSYSHVNKMYIYTSAWKNQERPKNSSTTATEALVRDGVVVEFGDKGGLPIVVPEDGYIIRGHGKAAEYMREHMQVGSAVKADYHLVSKTTGQQIDPSQFDMMVGGHTLLVENGAASGYTREIANISGTSSRARTAIGYSKDGRFVYIVTAEKSDSSKGLTLKELQDVLVSLGSWKAVNLDGGGSTTMVHRPLAEQGTTLTHNTEYGQTQRNVVNGIGVYTTAPQGEVKGMVLSGSKKLFIGQQANYTVKAYDQYYNPVEATNLNAAWKSGNSVLAWNGESFEAKKSGKGQVIAQSGNSKETLSVDVIGAADLEALYIAGSTAPLQVGSSISVPVRAKLKDGSTVNVPAESIKWEFKGFQGNVKNGVLNVTAVDKNAKIGYAFASYDGIKTMIPLSESTETLIENFNSSTLSPSFAGLPKATTTGQTSVVGSYDGRSASDKVLKLSYDMTNGSGNKFAYSFVNGSKGIPLRGAPASFTLDVYSDNSSNWLRAEVIDGGGEAHMIDVAKTLNWNGWKNIKVDLSEIKGGGPYTLKRLYVVNLEDGQEQRASVGEIAFDNVKAMLPAGTISMPKADMKLTVGSKQITVNGKKKTIDVSPLVLNGTTYVPVKVILDEFGGQATWNNGAKKVTVLRGDDYLELTVNNKSYFSNGQRKLAEVSPIIRSGRTLVPLRLVSEQLGLSVNWEPKSKSITIR</sequence>
<dbReference type="EMBL" id="VNJK01000002">
    <property type="protein sequence ID" value="TVX89462.1"/>
    <property type="molecule type" value="Genomic_DNA"/>
</dbReference>
<accession>A0A559IP88</accession>
<keyword evidence="1" id="KW-1133">Transmembrane helix</keyword>
<dbReference type="PANTHER" id="PTHR40446:SF2">
    <property type="entry name" value="N-ACETYLGLUCOSAMINE-1-PHOSPHODIESTER ALPHA-N-ACETYLGLUCOSAMINIDASE"/>
    <property type="match status" value="1"/>
</dbReference>
<evidence type="ECO:0000313" key="4">
    <source>
        <dbReference type="EMBL" id="TVX89462.1"/>
    </source>
</evidence>
<dbReference type="Proteomes" id="UP000318102">
    <property type="component" value="Unassembled WGS sequence"/>
</dbReference>
<keyword evidence="1" id="KW-0812">Transmembrane</keyword>
<reference evidence="4 5" key="1">
    <citation type="submission" date="2019-07" db="EMBL/GenBank/DDBJ databases">
        <authorList>
            <person name="Kim J."/>
        </authorList>
    </citation>
    <scope>NUCLEOTIDE SEQUENCE [LARGE SCALE GENOMIC DNA]</scope>
    <source>
        <strain evidence="4 5">N4</strain>
    </source>
</reference>
<evidence type="ECO:0000259" key="2">
    <source>
        <dbReference type="Pfam" id="PF07833"/>
    </source>
</evidence>